<keyword evidence="2" id="KW-1185">Reference proteome</keyword>
<accession>A0A975BGX8</accession>
<reference evidence="1" key="1">
    <citation type="journal article" date="2021" name="Microb. Physiol.">
        <title>Proteogenomic Insights into the Physiology of Marine, Sulfate-Reducing, Filamentous Desulfonema limicola and Desulfonema magnum.</title>
        <authorList>
            <person name="Schnaars V."/>
            <person name="Wohlbrand L."/>
            <person name="Scheve S."/>
            <person name="Hinrichs C."/>
            <person name="Reinhardt R."/>
            <person name="Rabus R."/>
        </authorList>
    </citation>
    <scope>NUCLEOTIDE SEQUENCE</scope>
    <source>
        <strain evidence="1">4be13</strain>
    </source>
</reference>
<name>A0A975BGX8_9BACT</name>
<dbReference type="AlphaFoldDB" id="A0A975BGX8"/>
<proteinExistence type="predicted"/>
<dbReference type="EMBL" id="CP061800">
    <property type="protein sequence ID" value="QTA85216.1"/>
    <property type="molecule type" value="Genomic_DNA"/>
</dbReference>
<sequence>MMEKVISHLNDSKQLKERKQLMEKQVKFSLSYYFDELKRQKNGNTRNESSEIMEQRIQSERVIRAPATATISVLRALKEAEGYTLTFMALAKSARLKLDICQEALAQLSSEELVEIEPDFDTGNDRVRLTRKGADLV</sequence>
<dbReference type="InterPro" id="IPR036388">
    <property type="entry name" value="WH-like_DNA-bd_sf"/>
</dbReference>
<dbReference type="Proteomes" id="UP000663722">
    <property type="component" value="Chromosome"/>
</dbReference>
<evidence type="ECO:0000313" key="1">
    <source>
        <dbReference type="EMBL" id="QTA85216.1"/>
    </source>
</evidence>
<organism evidence="1 2">
    <name type="scientific">Desulfonema magnum</name>
    <dbReference type="NCBI Taxonomy" id="45655"/>
    <lineage>
        <taxon>Bacteria</taxon>
        <taxon>Pseudomonadati</taxon>
        <taxon>Thermodesulfobacteriota</taxon>
        <taxon>Desulfobacteria</taxon>
        <taxon>Desulfobacterales</taxon>
        <taxon>Desulfococcaceae</taxon>
        <taxon>Desulfonema</taxon>
    </lineage>
</organism>
<gene>
    <name evidence="1" type="ORF">dnm_012210</name>
</gene>
<protein>
    <submittedName>
        <fullName evidence="1">Uncharacterized protein</fullName>
    </submittedName>
</protein>
<evidence type="ECO:0000313" key="2">
    <source>
        <dbReference type="Proteomes" id="UP000663722"/>
    </source>
</evidence>
<dbReference type="KEGG" id="dmm:dnm_012210"/>
<dbReference type="Gene3D" id="1.10.10.10">
    <property type="entry name" value="Winged helix-like DNA-binding domain superfamily/Winged helix DNA-binding domain"/>
    <property type="match status" value="1"/>
</dbReference>